<evidence type="ECO:0000313" key="5">
    <source>
        <dbReference type="Proteomes" id="UP001620645"/>
    </source>
</evidence>
<sequence length="431" mass="48700">MKFARATHSSHRRLSLSAEQFLLSTTLCAFNPSTLLHPSAGPMSLQYVGIAALILGTAIALFQTVSLSTRRQIAAQNGRSSSSSGSKRQSKSPSSAKALAHKIAATIIAEKSLSSIPDNEILQLMDIGFQLLDEEPARVDVHAPCYVFGDIHGNLTYLLKYFSDTHIEQQLLKLQPPLFHLLFLGDYVDRGEFSLEVIALLVSLKILFWDKITLLRGNHEIEEINAGYTFKEEVETKRGKGHGRIYKRCNRLFTKLPLCAIISKTFLCMHGGLPRPEGWDFLMGDDFHKPKIDEEIDENNTFCDLLWADPTNNAQELRLCKDYEPDKGFLGEYGNYRFNTERETSIQFNDRFAQEFFTRFPHIRGIFRAHENQPKGHSINEARTICTVFSSPRYTEETDCGSVLRLSADLKHIHFVTLKPKATGAKPSQEE</sequence>
<dbReference type="Pfam" id="PF00149">
    <property type="entry name" value="Metallophos"/>
    <property type="match status" value="1"/>
</dbReference>
<evidence type="ECO:0000256" key="2">
    <source>
        <dbReference type="SAM" id="Phobius"/>
    </source>
</evidence>
<dbReference type="PANTHER" id="PTHR45673">
    <property type="entry name" value="SERINE/THREONINE-PROTEIN PHOSPHATASE 2B CATALYTIC SUBUNIT 1-RELATED"/>
    <property type="match status" value="1"/>
</dbReference>
<dbReference type="PROSITE" id="PS00125">
    <property type="entry name" value="SER_THR_PHOSPHATASE"/>
    <property type="match status" value="1"/>
</dbReference>
<keyword evidence="1" id="KW-0378">Hydrolase</keyword>
<organism evidence="4 5">
    <name type="scientific">Heterodera schachtii</name>
    <name type="common">Sugarbeet cyst nematode worm</name>
    <name type="synonym">Tylenchus schachtii</name>
    <dbReference type="NCBI Taxonomy" id="97005"/>
    <lineage>
        <taxon>Eukaryota</taxon>
        <taxon>Metazoa</taxon>
        <taxon>Ecdysozoa</taxon>
        <taxon>Nematoda</taxon>
        <taxon>Chromadorea</taxon>
        <taxon>Rhabditida</taxon>
        <taxon>Tylenchina</taxon>
        <taxon>Tylenchomorpha</taxon>
        <taxon>Tylenchoidea</taxon>
        <taxon>Heteroderidae</taxon>
        <taxon>Heteroderinae</taxon>
        <taxon>Heterodera</taxon>
    </lineage>
</organism>
<dbReference type="Gene3D" id="3.60.21.10">
    <property type="match status" value="1"/>
</dbReference>
<proteinExistence type="inferred from homology"/>
<dbReference type="Proteomes" id="UP001620645">
    <property type="component" value="Unassembled WGS sequence"/>
</dbReference>
<keyword evidence="2" id="KW-0812">Transmembrane</keyword>
<gene>
    <name evidence="4" type="ORF">niasHS_014000</name>
</gene>
<feature type="domain" description="Serine/threonine specific protein phosphatases" evidence="3">
    <location>
        <begin position="215"/>
        <end position="220"/>
    </location>
</feature>
<dbReference type="GO" id="GO:0004722">
    <property type="term" value="F:protein serine/threonine phosphatase activity"/>
    <property type="evidence" value="ECO:0007669"/>
    <property type="project" value="UniProtKB-EC"/>
</dbReference>
<evidence type="ECO:0000259" key="3">
    <source>
        <dbReference type="PROSITE" id="PS00125"/>
    </source>
</evidence>
<dbReference type="EMBL" id="JBICCN010000300">
    <property type="protein sequence ID" value="KAL3079718.1"/>
    <property type="molecule type" value="Genomic_DNA"/>
</dbReference>
<accession>A0ABD2IU50</accession>
<dbReference type="CDD" id="cd00144">
    <property type="entry name" value="MPP_PPP_family"/>
    <property type="match status" value="1"/>
</dbReference>
<comment type="catalytic activity">
    <reaction evidence="1">
        <text>O-phospho-L-threonyl-[protein] + H2O = L-threonyl-[protein] + phosphate</text>
        <dbReference type="Rhea" id="RHEA:47004"/>
        <dbReference type="Rhea" id="RHEA-COMP:11060"/>
        <dbReference type="Rhea" id="RHEA-COMP:11605"/>
        <dbReference type="ChEBI" id="CHEBI:15377"/>
        <dbReference type="ChEBI" id="CHEBI:30013"/>
        <dbReference type="ChEBI" id="CHEBI:43474"/>
        <dbReference type="ChEBI" id="CHEBI:61977"/>
        <dbReference type="EC" id="3.1.3.16"/>
    </reaction>
</comment>
<dbReference type="AlphaFoldDB" id="A0ABD2IU50"/>
<keyword evidence="2" id="KW-0472">Membrane</keyword>
<dbReference type="InterPro" id="IPR029052">
    <property type="entry name" value="Metallo-depent_PP-like"/>
</dbReference>
<dbReference type="EC" id="3.1.3.16" evidence="1"/>
<feature type="transmembrane region" description="Helical" evidence="2">
    <location>
        <begin position="44"/>
        <end position="62"/>
    </location>
</feature>
<dbReference type="InterPro" id="IPR043360">
    <property type="entry name" value="PP2B"/>
</dbReference>
<dbReference type="InterPro" id="IPR004843">
    <property type="entry name" value="Calcineurin-like_PHP"/>
</dbReference>
<protein>
    <recommendedName>
        <fullName evidence="1">Serine/threonine-protein phosphatase</fullName>
        <ecNumber evidence="1">3.1.3.16</ecNumber>
    </recommendedName>
</protein>
<dbReference type="InterPro" id="IPR006186">
    <property type="entry name" value="Ser/Thr-sp_prot-phosphatase"/>
</dbReference>
<name>A0ABD2IU50_HETSC</name>
<evidence type="ECO:0000256" key="1">
    <source>
        <dbReference type="RuleBase" id="RU004273"/>
    </source>
</evidence>
<dbReference type="SUPFAM" id="SSF56300">
    <property type="entry name" value="Metallo-dependent phosphatases"/>
    <property type="match status" value="1"/>
</dbReference>
<keyword evidence="5" id="KW-1185">Reference proteome</keyword>
<evidence type="ECO:0000313" key="4">
    <source>
        <dbReference type="EMBL" id="KAL3079718.1"/>
    </source>
</evidence>
<keyword evidence="2" id="KW-1133">Transmembrane helix</keyword>
<comment type="caution">
    <text evidence="4">The sequence shown here is derived from an EMBL/GenBank/DDBJ whole genome shotgun (WGS) entry which is preliminary data.</text>
</comment>
<reference evidence="4 5" key="1">
    <citation type="submission" date="2024-10" db="EMBL/GenBank/DDBJ databases">
        <authorList>
            <person name="Kim D."/>
        </authorList>
    </citation>
    <scope>NUCLEOTIDE SEQUENCE [LARGE SCALE GENOMIC DNA]</scope>
    <source>
        <strain evidence="4">Taebaek</strain>
    </source>
</reference>
<dbReference type="SMART" id="SM00156">
    <property type="entry name" value="PP2Ac"/>
    <property type="match status" value="1"/>
</dbReference>
<comment type="similarity">
    <text evidence="1">Belongs to the PPP phosphatase family.</text>
</comment>
<dbReference type="PRINTS" id="PR00114">
    <property type="entry name" value="STPHPHTASE"/>
</dbReference>